<feature type="transmembrane region" description="Helical" evidence="7">
    <location>
        <begin position="343"/>
        <end position="366"/>
    </location>
</feature>
<comment type="caution">
    <text evidence="10">The sequence shown here is derived from an EMBL/GenBank/DDBJ whole genome shotgun (WGS) entry which is preliminary data.</text>
</comment>
<evidence type="ECO:0000259" key="9">
    <source>
        <dbReference type="Pfam" id="PF02687"/>
    </source>
</evidence>
<evidence type="ECO:0000313" key="11">
    <source>
        <dbReference type="Proteomes" id="UP001198571"/>
    </source>
</evidence>
<protein>
    <submittedName>
        <fullName evidence="10">ABC transporter permease</fullName>
    </submittedName>
</protein>
<reference evidence="10 11" key="1">
    <citation type="submission" date="2020-07" db="EMBL/GenBank/DDBJ databases">
        <title>Pseudogemmobacter sp. nov., isolated from poultry manure in Taiwan.</title>
        <authorList>
            <person name="Lin S.-Y."/>
            <person name="Tang Y.-S."/>
            <person name="Young C.-C."/>
        </authorList>
    </citation>
    <scope>NUCLEOTIDE SEQUENCE [LARGE SCALE GENOMIC DNA]</scope>
    <source>
        <strain evidence="10 11">CC-YST710</strain>
    </source>
</reference>
<dbReference type="RefSeq" id="WP_226934854.1">
    <property type="nucleotide sequence ID" value="NZ_JACDXX010000006.1"/>
</dbReference>
<evidence type="ECO:0000313" key="10">
    <source>
        <dbReference type="EMBL" id="MCB5409946.1"/>
    </source>
</evidence>
<dbReference type="Proteomes" id="UP001198571">
    <property type="component" value="Unassembled WGS sequence"/>
</dbReference>
<keyword evidence="11" id="KW-1185">Reference proteome</keyword>
<feature type="domain" description="ABC3 transporter permease C-terminal" evidence="9">
    <location>
        <begin position="249"/>
        <end position="370"/>
    </location>
</feature>
<feature type="signal peptide" evidence="8">
    <location>
        <begin position="1"/>
        <end position="20"/>
    </location>
</feature>
<sequence>MLRRILIFCLVSACFAVTLANRIITAAATEGFELRIRASLYHEAIMTFPMLFAQKVSRGHADADHIGQWMEEGLTAAFAGEEISVSPYSRQFSLVAELPDAGMVEIMTTDPHFPFAYRLGLSPDGPAEPGSCLIGRSLADQLQGQMPGWLHFGTTRCRLAGVFDGEIRPPFWTLDRAVLRLVARDRIMAEETIIWSSYLHAALSPLSESDLRAYLADWLEDEPIEIWSSRHHAGRAADVLAIYNFVSASIGGIALALCAFAIATTFMFSVSEQRREIAIRRAIGATQWQIIGHIQTEIAIVVLAGLLTGICGGRYLGYSLITIMQKAALLAPTVHAVVSPADLLQLAVIFLAVGILGGLAPAITAARIDPAIVLRGS</sequence>
<proteinExistence type="inferred from homology"/>
<name>A0ABS8CKR4_9RHOB</name>
<keyword evidence="2" id="KW-1003">Cell membrane</keyword>
<keyword evidence="5 7" id="KW-0472">Membrane</keyword>
<comment type="similarity">
    <text evidence="6">Belongs to the ABC-4 integral membrane protein family.</text>
</comment>
<evidence type="ECO:0000256" key="7">
    <source>
        <dbReference type="SAM" id="Phobius"/>
    </source>
</evidence>
<gene>
    <name evidence="10" type="ORF">H0485_08030</name>
</gene>
<evidence type="ECO:0000256" key="3">
    <source>
        <dbReference type="ARBA" id="ARBA00022692"/>
    </source>
</evidence>
<dbReference type="InterPro" id="IPR050250">
    <property type="entry name" value="Macrolide_Exporter_MacB"/>
</dbReference>
<dbReference type="PANTHER" id="PTHR30572:SF4">
    <property type="entry name" value="ABC TRANSPORTER PERMEASE YTRF"/>
    <property type="match status" value="1"/>
</dbReference>
<evidence type="ECO:0000256" key="8">
    <source>
        <dbReference type="SAM" id="SignalP"/>
    </source>
</evidence>
<evidence type="ECO:0000256" key="1">
    <source>
        <dbReference type="ARBA" id="ARBA00004651"/>
    </source>
</evidence>
<keyword evidence="3 7" id="KW-0812">Transmembrane</keyword>
<feature type="transmembrane region" description="Helical" evidence="7">
    <location>
        <begin position="298"/>
        <end position="323"/>
    </location>
</feature>
<accession>A0ABS8CKR4</accession>
<organism evidence="10 11">
    <name type="scientific">Pseudogemmobacter faecipullorum</name>
    <dbReference type="NCBI Taxonomy" id="2755041"/>
    <lineage>
        <taxon>Bacteria</taxon>
        <taxon>Pseudomonadati</taxon>
        <taxon>Pseudomonadota</taxon>
        <taxon>Alphaproteobacteria</taxon>
        <taxon>Rhodobacterales</taxon>
        <taxon>Paracoccaceae</taxon>
        <taxon>Pseudogemmobacter</taxon>
    </lineage>
</organism>
<keyword evidence="4 7" id="KW-1133">Transmembrane helix</keyword>
<dbReference type="EMBL" id="JACDXX010000006">
    <property type="protein sequence ID" value="MCB5409946.1"/>
    <property type="molecule type" value="Genomic_DNA"/>
</dbReference>
<feature type="chain" id="PRO_5047409681" evidence="8">
    <location>
        <begin position="21"/>
        <end position="377"/>
    </location>
</feature>
<evidence type="ECO:0000256" key="4">
    <source>
        <dbReference type="ARBA" id="ARBA00022989"/>
    </source>
</evidence>
<dbReference type="Pfam" id="PF02687">
    <property type="entry name" value="FtsX"/>
    <property type="match status" value="1"/>
</dbReference>
<evidence type="ECO:0000256" key="5">
    <source>
        <dbReference type="ARBA" id="ARBA00023136"/>
    </source>
</evidence>
<dbReference type="InterPro" id="IPR003838">
    <property type="entry name" value="ABC3_permease_C"/>
</dbReference>
<comment type="subcellular location">
    <subcellularLocation>
        <location evidence="1">Cell membrane</location>
        <topology evidence="1">Multi-pass membrane protein</topology>
    </subcellularLocation>
</comment>
<feature type="transmembrane region" description="Helical" evidence="7">
    <location>
        <begin position="245"/>
        <end position="270"/>
    </location>
</feature>
<evidence type="ECO:0000256" key="2">
    <source>
        <dbReference type="ARBA" id="ARBA00022475"/>
    </source>
</evidence>
<keyword evidence="8" id="KW-0732">Signal</keyword>
<dbReference type="PANTHER" id="PTHR30572">
    <property type="entry name" value="MEMBRANE COMPONENT OF TRANSPORTER-RELATED"/>
    <property type="match status" value="1"/>
</dbReference>
<evidence type="ECO:0000256" key="6">
    <source>
        <dbReference type="ARBA" id="ARBA00038076"/>
    </source>
</evidence>